<dbReference type="EC" id="3.1.1.-" evidence="5"/>
<name>A0A8J5JM37_HOMAM</name>
<dbReference type="Pfam" id="PF00135">
    <property type="entry name" value="COesterase"/>
    <property type="match status" value="2"/>
</dbReference>
<accession>A0A8J5JM37</accession>
<dbReference type="InterPro" id="IPR019826">
    <property type="entry name" value="Carboxylesterase_B_AS"/>
</dbReference>
<proteinExistence type="inferred from homology"/>
<comment type="similarity">
    <text evidence="1 5">Belongs to the type-B carboxylesterase/lipase family.</text>
</comment>
<dbReference type="GO" id="GO:0052689">
    <property type="term" value="F:carboxylic ester hydrolase activity"/>
    <property type="evidence" value="ECO:0007669"/>
    <property type="project" value="UniProtKB-KW"/>
</dbReference>
<feature type="domain" description="Carboxylesterase type B" evidence="7">
    <location>
        <begin position="392"/>
        <end position="445"/>
    </location>
</feature>
<dbReference type="InterPro" id="IPR029058">
    <property type="entry name" value="AB_hydrolase_fold"/>
</dbReference>
<gene>
    <name evidence="8" type="ORF">Hamer_G015856</name>
</gene>
<dbReference type="AlphaFoldDB" id="A0A8J5JM37"/>
<dbReference type="EMBL" id="JAHLQT010038275">
    <property type="protein sequence ID" value="KAG7156928.1"/>
    <property type="molecule type" value="Genomic_DNA"/>
</dbReference>
<comment type="caution">
    <text evidence="8">The sequence shown here is derived from an EMBL/GenBank/DDBJ whole genome shotgun (WGS) entry which is preliminary data.</text>
</comment>
<dbReference type="PANTHER" id="PTHR43142:SF1">
    <property type="entry name" value="CARBOXYLIC ESTER HYDROLASE"/>
    <property type="match status" value="1"/>
</dbReference>
<feature type="transmembrane region" description="Helical" evidence="6">
    <location>
        <begin position="508"/>
        <end position="531"/>
    </location>
</feature>
<evidence type="ECO:0000256" key="4">
    <source>
        <dbReference type="ARBA" id="ARBA00023180"/>
    </source>
</evidence>
<keyword evidence="3 5" id="KW-0378">Hydrolase</keyword>
<evidence type="ECO:0000256" key="6">
    <source>
        <dbReference type="SAM" id="Phobius"/>
    </source>
</evidence>
<dbReference type="InterPro" id="IPR019819">
    <property type="entry name" value="Carboxylesterase_B_CS"/>
</dbReference>
<evidence type="ECO:0000256" key="2">
    <source>
        <dbReference type="ARBA" id="ARBA00022487"/>
    </source>
</evidence>
<dbReference type="SUPFAM" id="SSF53474">
    <property type="entry name" value="alpha/beta-Hydrolases"/>
    <property type="match status" value="1"/>
</dbReference>
<evidence type="ECO:0000313" key="8">
    <source>
        <dbReference type="EMBL" id="KAG7156928.1"/>
    </source>
</evidence>
<feature type="chain" id="PRO_5035341820" description="Carboxylic ester hydrolase" evidence="5">
    <location>
        <begin position="18"/>
        <end position="534"/>
    </location>
</feature>
<evidence type="ECO:0000259" key="7">
    <source>
        <dbReference type="Pfam" id="PF00135"/>
    </source>
</evidence>
<dbReference type="Proteomes" id="UP000747542">
    <property type="component" value="Unassembled WGS sequence"/>
</dbReference>
<keyword evidence="4" id="KW-0325">Glycoprotein</keyword>
<dbReference type="InterPro" id="IPR002018">
    <property type="entry name" value="CarbesteraseB"/>
</dbReference>
<protein>
    <recommendedName>
        <fullName evidence="5">Carboxylic ester hydrolase</fullName>
        <ecNumber evidence="5">3.1.1.-</ecNumber>
    </recommendedName>
</protein>
<organism evidence="8 9">
    <name type="scientific">Homarus americanus</name>
    <name type="common">American lobster</name>
    <dbReference type="NCBI Taxonomy" id="6706"/>
    <lineage>
        <taxon>Eukaryota</taxon>
        <taxon>Metazoa</taxon>
        <taxon>Ecdysozoa</taxon>
        <taxon>Arthropoda</taxon>
        <taxon>Crustacea</taxon>
        <taxon>Multicrustacea</taxon>
        <taxon>Malacostraca</taxon>
        <taxon>Eumalacostraca</taxon>
        <taxon>Eucarida</taxon>
        <taxon>Decapoda</taxon>
        <taxon>Pleocyemata</taxon>
        <taxon>Astacidea</taxon>
        <taxon>Nephropoidea</taxon>
        <taxon>Nephropidae</taxon>
        <taxon>Homarus</taxon>
    </lineage>
</organism>
<dbReference type="PANTHER" id="PTHR43142">
    <property type="entry name" value="CARBOXYLIC ESTER HYDROLASE"/>
    <property type="match status" value="1"/>
</dbReference>
<evidence type="ECO:0000256" key="5">
    <source>
        <dbReference type="RuleBase" id="RU361235"/>
    </source>
</evidence>
<evidence type="ECO:0000256" key="3">
    <source>
        <dbReference type="ARBA" id="ARBA00022801"/>
    </source>
</evidence>
<keyword evidence="5" id="KW-0732">Signal</keyword>
<keyword evidence="9" id="KW-1185">Reference proteome</keyword>
<evidence type="ECO:0000313" key="9">
    <source>
        <dbReference type="Proteomes" id="UP000747542"/>
    </source>
</evidence>
<feature type="domain" description="Carboxylesterase type B" evidence="7">
    <location>
        <begin position="71"/>
        <end position="390"/>
    </location>
</feature>
<keyword evidence="6" id="KW-0472">Membrane</keyword>
<feature type="signal peptide" evidence="5">
    <location>
        <begin position="1"/>
        <end position="17"/>
    </location>
</feature>
<keyword evidence="6" id="KW-1133">Transmembrane helix</keyword>
<dbReference type="PROSITE" id="PS00941">
    <property type="entry name" value="CARBOXYLESTERASE_B_2"/>
    <property type="match status" value="1"/>
</dbReference>
<keyword evidence="2" id="KW-0719">Serine esterase</keyword>
<dbReference type="PROSITE" id="PS00122">
    <property type="entry name" value="CARBOXYLESTERASE_B_1"/>
    <property type="match status" value="1"/>
</dbReference>
<dbReference type="Gene3D" id="3.40.50.1820">
    <property type="entry name" value="alpha/beta hydrolase"/>
    <property type="match status" value="2"/>
</dbReference>
<reference evidence="8" key="1">
    <citation type="journal article" date="2021" name="Sci. Adv.">
        <title>The American lobster genome reveals insights on longevity, neural, and immune adaptations.</title>
        <authorList>
            <person name="Polinski J.M."/>
            <person name="Zimin A.V."/>
            <person name="Clark K.F."/>
            <person name="Kohn A.B."/>
            <person name="Sadowski N."/>
            <person name="Timp W."/>
            <person name="Ptitsyn A."/>
            <person name="Khanna P."/>
            <person name="Romanova D.Y."/>
            <person name="Williams P."/>
            <person name="Greenwood S.J."/>
            <person name="Moroz L.L."/>
            <person name="Walt D.R."/>
            <person name="Bodnar A.G."/>
        </authorList>
    </citation>
    <scope>NUCLEOTIDE SEQUENCE</scope>
    <source>
        <strain evidence="8">GMGI-L3</strain>
    </source>
</reference>
<sequence length="534" mass="59593">MEMRDLLMLMLVGVTLGRAPPLNVLNHSPFFSQLRFEGSVMQDLWDQYTVKGTEPPMLEHTHLNGANFTTTLQGKTMRTMNNRIIYAFQGIRFGEAPIGELRFKRTNPAGVYWEEDEVLEADHIGDMCPQKAMLGKVAAGSEDCLFLNVYTPYLPGDLPDGKLLPVMFFIHGGAFVNGDASLYLPTKLLDRDVILVVIHYRLGSLGFFSLVNDKAPGNAGIWDQILAMEWVRDNIDGFGGDKDGVTIFGESAGSASVNYHLILPASRGLFRGVIGESGSALEHWSHDSDPIGSAFAVGHNAGCQTNDADELYECMLNMTADHMSLSMAAFVAKDRSQGGMGFKGAAPVTQGSNVSDRLLEHDPLQYFLDGNVTDVPLMIGANKHEGSFVLGRVTHSDDLMYLFPLPAELEDQQLVVKDRMVRMWTNFAIYGDPTPEADKKSWEELDIVKWQSLTKDTHYFMLVQDECSLQVEYPDRWHIAFEESDNTTTNSGPTWEEYNNLQRKSQDFMISMIVFIVAAVVLGAFAVYVFYKQR</sequence>
<keyword evidence="6" id="KW-0812">Transmembrane</keyword>
<evidence type="ECO:0000256" key="1">
    <source>
        <dbReference type="ARBA" id="ARBA00005964"/>
    </source>
</evidence>